<keyword evidence="5" id="KW-1185">Reference proteome</keyword>
<evidence type="ECO:0000313" key="4">
    <source>
        <dbReference type="EMBL" id="ATW24435.1"/>
    </source>
</evidence>
<dbReference type="Gene3D" id="3.20.20.480">
    <property type="entry name" value="Trimethylamine methyltransferase-like"/>
    <property type="match status" value="1"/>
</dbReference>
<dbReference type="GO" id="GO:0015948">
    <property type="term" value="P:methanogenesis"/>
    <property type="evidence" value="ECO:0007669"/>
    <property type="project" value="InterPro"/>
</dbReference>
<evidence type="ECO:0000256" key="2">
    <source>
        <dbReference type="ARBA" id="ARBA00022603"/>
    </source>
</evidence>
<dbReference type="Pfam" id="PF06253">
    <property type="entry name" value="MTTB"/>
    <property type="match status" value="1"/>
</dbReference>
<dbReference type="InterPro" id="IPR010426">
    <property type="entry name" value="MTTB_MeTrfase"/>
</dbReference>
<evidence type="ECO:0000256" key="3">
    <source>
        <dbReference type="ARBA" id="ARBA00022679"/>
    </source>
</evidence>
<dbReference type="OrthoDB" id="5418352at2"/>
<dbReference type="InterPro" id="IPR038601">
    <property type="entry name" value="MttB-like_sf"/>
</dbReference>
<accession>A0A3G1KQP2</accession>
<dbReference type="GO" id="GO:0032259">
    <property type="term" value="P:methylation"/>
    <property type="evidence" value="ECO:0007669"/>
    <property type="project" value="UniProtKB-KW"/>
</dbReference>
<dbReference type="AlphaFoldDB" id="A0A3G1KQP2"/>
<dbReference type="Proteomes" id="UP000323521">
    <property type="component" value="Chromosome"/>
</dbReference>
<organism evidence="4 5">
    <name type="scientific">Formimonas warabiya</name>
    <dbReference type="NCBI Taxonomy" id="1761012"/>
    <lineage>
        <taxon>Bacteria</taxon>
        <taxon>Bacillati</taxon>
        <taxon>Bacillota</taxon>
        <taxon>Clostridia</taxon>
        <taxon>Eubacteriales</taxon>
        <taxon>Peptococcaceae</taxon>
        <taxon>Candidatus Formimonas</taxon>
    </lineage>
</organism>
<proteinExistence type="inferred from homology"/>
<dbReference type="GO" id="GO:0008168">
    <property type="term" value="F:methyltransferase activity"/>
    <property type="evidence" value="ECO:0007669"/>
    <property type="project" value="UniProtKB-KW"/>
</dbReference>
<dbReference type="EMBL" id="CP017634">
    <property type="protein sequence ID" value="ATW24435.1"/>
    <property type="molecule type" value="Genomic_DNA"/>
</dbReference>
<keyword evidence="3 4" id="KW-0808">Transferase</keyword>
<protein>
    <submittedName>
        <fullName evidence="4">Trimethylamine methyltransferase</fullName>
    </submittedName>
</protein>
<gene>
    <name evidence="4" type="ORF">DCMF_06235</name>
</gene>
<name>A0A3G1KQP2_FORW1</name>
<evidence type="ECO:0000313" key="5">
    <source>
        <dbReference type="Proteomes" id="UP000323521"/>
    </source>
</evidence>
<sequence length="327" mass="35168">MRRNLLSGRNLWQGFGLQVFTDSELEMIHLATLEVLERTGIFVQSQEALSIFEKNGALVDRENRNVKIPAYLVDEAIRSAPQKIVLAGRDPQNDLVLESGRVNFCPFGEGIHVIDPYTGEHRKSTKKDIGDVALLVDALDQYDMLEYTVSPRDVHPKVAVYHTYEATVSNTTKHIPQSPEDKESAQVLIEMAAAVAGGKEKLRDRPIVSGAACPQSPLSLSEGCCEGIMEYARARLPMNVLSMAMAGGSSPVSLAGTLVTHNAEVLGGLVLAQLTAKGAPVIYGSSTTILDLRLASATVGCPELAMISAAVAKMAQFYQLPSYVAGG</sequence>
<evidence type="ECO:0000256" key="1">
    <source>
        <dbReference type="ARBA" id="ARBA00007137"/>
    </source>
</evidence>
<reference evidence="4 5" key="1">
    <citation type="submission" date="2016-10" db="EMBL/GenBank/DDBJ databases">
        <title>Complete Genome Sequence of Peptococcaceae strain DCMF.</title>
        <authorList>
            <person name="Edwards R.J."/>
            <person name="Holland S.I."/>
            <person name="Deshpande N.P."/>
            <person name="Wong Y.K."/>
            <person name="Ertan H."/>
            <person name="Manefield M."/>
            <person name="Russell T.L."/>
            <person name="Lee M.J."/>
        </authorList>
    </citation>
    <scope>NUCLEOTIDE SEQUENCE [LARGE SCALE GENOMIC DNA]</scope>
    <source>
        <strain evidence="4 5">DCMF</strain>
    </source>
</reference>
<dbReference type="KEGG" id="fwa:DCMF_06235"/>
<comment type="similarity">
    <text evidence="1">Belongs to the trimethylamine methyltransferase family.</text>
</comment>
<keyword evidence="2 4" id="KW-0489">Methyltransferase</keyword>